<dbReference type="GO" id="GO:0004252">
    <property type="term" value="F:serine-type endopeptidase activity"/>
    <property type="evidence" value="ECO:0007669"/>
    <property type="project" value="UniProtKB-EC"/>
</dbReference>
<dbReference type="PANTHER" id="PTHR42881">
    <property type="entry name" value="PROLYL ENDOPEPTIDASE"/>
    <property type="match status" value="1"/>
</dbReference>
<evidence type="ECO:0000256" key="4">
    <source>
        <dbReference type="ARBA" id="ARBA00022670"/>
    </source>
</evidence>
<dbReference type="KEGG" id="blq:L21SP5_03512"/>
<dbReference type="InterPro" id="IPR029058">
    <property type="entry name" value="AB_hydrolase_fold"/>
</dbReference>
<feature type="domain" description="Peptidase S9A N-terminal" evidence="10">
    <location>
        <begin position="31"/>
        <end position="430"/>
    </location>
</feature>
<evidence type="ECO:0000256" key="1">
    <source>
        <dbReference type="ARBA" id="ARBA00001070"/>
    </source>
</evidence>
<dbReference type="Proteomes" id="UP000064893">
    <property type="component" value="Chromosome"/>
</dbReference>
<evidence type="ECO:0000256" key="3">
    <source>
        <dbReference type="ARBA" id="ARBA00011897"/>
    </source>
</evidence>
<dbReference type="FunFam" id="3.40.50.1820:FF:000005">
    <property type="entry name" value="Prolyl endopeptidase"/>
    <property type="match status" value="1"/>
</dbReference>
<comment type="catalytic activity">
    <reaction evidence="1">
        <text>Hydrolysis of Pro-|-Xaa &gt;&gt; Ala-|-Xaa in oligopeptides.</text>
        <dbReference type="EC" id="3.4.21.26"/>
    </reaction>
</comment>
<dbReference type="PANTHER" id="PTHR42881:SF2">
    <property type="entry name" value="PROLYL ENDOPEPTIDASE"/>
    <property type="match status" value="1"/>
</dbReference>
<dbReference type="Gene3D" id="3.40.50.1820">
    <property type="entry name" value="alpha/beta hydrolase"/>
    <property type="match status" value="1"/>
</dbReference>
<dbReference type="GO" id="GO:0006508">
    <property type="term" value="P:proteolysis"/>
    <property type="evidence" value="ECO:0007669"/>
    <property type="project" value="UniProtKB-KW"/>
</dbReference>
<keyword evidence="12" id="KW-1185">Reference proteome</keyword>
<evidence type="ECO:0000256" key="2">
    <source>
        <dbReference type="ARBA" id="ARBA00005228"/>
    </source>
</evidence>
<dbReference type="EMBL" id="CP013118">
    <property type="protein sequence ID" value="ALO17123.1"/>
    <property type="molecule type" value="Genomic_DNA"/>
</dbReference>
<dbReference type="Pfam" id="PF02897">
    <property type="entry name" value="Peptidase_S9_N"/>
    <property type="match status" value="1"/>
</dbReference>
<sequence length="714" mass="81234">MKHFFPLALAVLMLAACTPQKEKPTDFQYPDTKKQDVVDDYFGQKVKDPYRWLENDTSKATAQWVKAQNEVTFGYLEQIPFRDAIKERLTEIWNYPRISAPFKRGGHYFVFKNDGLQNQSVAYIKDNLEDEGEVILDPNKLSEDGTVSLAAFTPSEDGKYLAYAISRGGSDWREIYVKDIETGKLLDDHIMWAKFSGITWYKDGFFYTRYPKPEEGSKLSGVNENNKIYYHKLGTPQSEDELFYEDPEHPEWGFGVDITEDEKYMIIYVTESTSGNALYFKDLKDPNAEMQTLVSGFEKDYSVIDHINKQFLIRTNDGASRYRIMAADPANPAMENWTEFIPEEEGVLRGISLVGGKMIANYMKDARSQIKIFDLEGNFQHELDNDVVGTISGFGGKLEDEITFYTVTSFTTPSTVYKYNVADNKSELYQRSKIDIDASKYESKQVFYESKDGTKVPMFITHKKGLELDGDNPTLLYGYGGFNVSLTPSFSITRLIWLENDGVFAMPNLRGGGEYGEEWHKAGTKLNKQNVFDDFIAAAEYLIDNDYTSSDKLTIQGGSNGGLLVGAVTNQRPDLFAVALPAVGVMDMLRYHKFTIGRYWATDYGTSEDNEEMFNYLMSYSPLHTIKEDADYPAVLVTTADHDDRVVPAHSFKYISTLQEKYDGNNPVMIRIAVKAGHGAGKPTSMVIQEYADLWSFAFYNMDVTPKYEIKEKE</sequence>
<name>A0A0S2I413_9BACT</name>
<dbReference type="PRINTS" id="PR00862">
    <property type="entry name" value="PROLIGOPTASE"/>
</dbReference>
<dbReference type="InterPro" id="IPR002470">
    <property type="entry name" value="Peptidase_S9A"/>
</dbReference>
<keyword evidence="5 11" id="KW-0378">Hydrolase</keyword>
<dbReference type="AlphaFoldDB" id="A0A0S2I413"/>
<dbReference type="GO" id="GO:0070012">
    <property type="term" value="F:oligopeptidase activity"/>
    <property type="evidence" value="ECO:0007669"/>
    <property type="project" value="TreeGrafter"/>
</dbReference>
<dbReference type="InterPro" id="IPR023302">
    <property type="entry name" value="Pept_S9A_N"/>
</dbReference>
<dbReference type="SUPFAM" id="SSF53474">
    <property type="entry name" value="alpha/beta-Hydrolases"/>
    <property type="match status" value="1"/>
</dbReference>
<dbReference type="GO" id="GO:0005829">
    <property type="term" value="C:cytosol"/>
    <property type="evidence" value="ECO:0007669"/>
    <property type="project" value="TreeGrafter"/>
</dbReference>
<evidence type="ECO:0000256" key="8">
    <source>
        <dbReference type="ARBA" id="ARBA00081187"/>
    </source>
</evidence>
<dbReference type="PROSITE" id="PS00708">
    <property type="entry name" value="PRO_ENDOPEP_SER"/>
    <property type="match status" value="1"/>
</dbReference>
<evidence type="ECO:0000256" key="5">
    <source>
        <dbReference type="ARBA" id="ARBA00022801"/>
    </source>
</evidence>
<dbReference type="PATRIC" id="fig|1307839.3.peg.3767"/>
<evidence type="ECO:0000259" key="10">
    <source>
        <dbReference type="Pfam" id="PF02897"/>
    </source>
</evidence>
<dbReference type="RefSeq" id="WP_057954931.1">
    <property type="nucleotide sequence ID" value="NZ_CP013118.1"/>
</dbReference>
<keyword evidence="4" id="KW-0645">Protease</keyword>
<dbReference type="OrthoDB" id="9801421at2"/>
<organism evidence="11 12">
    <name type="scientific">Salinivirga cyanobacteriivorans</name>
    <dbReference type="NCBI Taxonomy" id="1307839"/>
    <lineage>
        <taxon>Bacteria</taxon>
        <taxon>Pseudomonadati</taxon>
        <taxon>Bacteroidota</taxon>
        <taxon>Bacteroidia</taxon>
        <taxon>Bacteroidales</taxon>
        <taxon>Salinivirgaceae</taxon>
        <taxon>Salinivirga</taxon>
    </lineage>
</organism>
<comment type="function">
    <text evidence="7">Cleaves peptide bonds on the C-terminal side of prolyl residues within peptides that are up to approximately 30 amino acids long. Has an absolute requirement for an X-Pro bond in the trans configuration immediately preceding the Pro-Y scissible bond.</text>
</comment>
<dbReference type="STRING" id="1307839.L21SP5_03512"/>
<protein>
    <recommendedName>
        <fullName evidence="3">prolyl oligopeptidase</fullName>
        <ecNumber evidence="3">3.4.21.26</ecNumber>
    </recommendedName>
    <alternativeName>
        <fullName evidence="8">Proline-specific endopeptidase</fullName>
    </alternativeName>
</protein>
<dbReference type="EC" id="3.4.21.26" evidence="3"/>
<comment type="similarity">
    <text evidence="2">Belongs to the peptidase S9A family.</text>
</comment>
<dbReference type="Pfam" id="PF00326">
    <property type="entry name" value="Peptidase_S9"/>
    <property type="match status" value="1"/>
</dbReference>
<evidence type="ECO:0000259" key="9">
    <source>
        <dbReference type="Pfam" id="PF00326"/>
    </source>
</evidence>
<evidence type="ECO:0000313" key="11">
    <source>
        <dbReference type="EMBL" id="ALO17123.1"/>
    </source>
</evidence>
<gene>
    <name evidence="11" type="primary">f1pep1</name>
    <name evidence="11" type="ORF">L21SP5_03512</name>
</gene>
<feature type="domain" description="Peptidase S9 prolyl oligopeptidase catalytic" evidence="9">
    <location>
        <begin position="488"/>
        <end position="702"/>
    </location>
</feature>
<dbReference type="InterPro" id="IPR051167">
    <property type="entry name" value="Prolyl_oligopep/macrocyclase"/>
</dbReference>
<evidence type="ECO:0000256" key="6">
    <source>
        <dbReference type="ARBA" id="ARBA00022825"/>
    </source>
</evidence>
<dbReference type="InterPro" id="IPR002471">
    <property type="entry name" value="Pept_S9_AS"/>
</dbReference>
<accession>A0A0S2I413</accession>
<dbReference type="Gene3D" id="2.130.10.120">
    <property type="entry name" value="Prolyl oligopeptidase, N-terminal domain"/>
    <property type="match status" value="1"/>
</dbReference>
<dbReference type="InterPro" id="IPR001375">
    <property type="entry name" value="Peptidase_S9_cat"/>
</dbReference>
<dbReference type="SUPFAM" id="SSF50993">
    <property type="entry name" value="Peptidase/esterase 'gauge' domain"/>
    <property type="match status" value="1"/>
</dbReference>
<dbReference type="FunFam" id="2.130.10.120:FF:000001">
    <property type="entry name" value="Prolyl endopeptidase"/>
    <property type="match status" value="1"/>
</dbReference>
<evidence type="ECO:0000313" key="12">
    <source>
        <dbReference type="Proteomes" id="UP000064893"/>
    </source>
</evidence>
<keyword evidence="6" id="KW-0720">Serine protease</keyword>
<proteinExistence type="inferred from homology"/>
<reference evidence="11 12" key="1">
    <citation type="submission" date="2015-11" db="EMBL/GenBank/DDBJ databases">
        <title>Description and complete genome sequence of a novel strain predominating in hypersaline microbial mats and representing a new family of the Bacteriodetes phylum.</title>
        <authorList>
            <person name="Spring S."/>
            <person name="Bunk B."/>
            <person name="Sproer C."/>
            <person name="Klenk H.-P."/>
        </authorList>
    </citation>
    <scope>NUCLEOTIDE SEQUENCE [LARGE SCALE GENOMIC DNA]</scope>
    <source>
        <strain evidence="11 12">L21-Spi-D4</strain>
    </source>
</reference>
<dbReference type="PROSITE" id="PS51257">
    <property type="entry name" value="PROKAR_LIPOPROTEIN"/>
    <property type="match status" value="1"/>
</dbReference>
<evidence type="ECO:0000256" key="7">
    <source>
        <dbReference type="ARBA" id="ARBA00060121"/>
    </source>
</evidence>